<evidence type="ECO:0000256" key="3">
    <source>
        <dbReference type="ARBA" id="ARBA00004141"/>
    </source>
</evidence>
<dbReference type="RefSeq" id="YP_007890742.1">
    <property type="nucleotide sequence ID" value="NC_021127.1"/>
</dbReference>
<dbReference type="GO" id="GO:0016020">
    <property type="term" value="C:membrane"/>
    <property type="evidence" value="ECO:0007669"/>
    <property type="project" value="UniProtKB-SubCell"/>
</dbReference>
<feature type="transmembrane region" description="Helical" evidence="4">
    <location>
        <begin position="119"/>
        <end position="139"/>
    </location>
</feature>
<dbReference type="GO" id="GO:0008177">
    <property type="term" value="F:succinate dehydrogenase (quinone) activity"/>
    <property type="evidence" value="ECO:0007669"/>
    <property type="project" value="UniProtKB-EC"/>
</dbReference>
<keyword evidence="4" id="KW-0812">Transmembrane</keyword>
<reference evidence="5" key="1">
    <citation type="journal article" date="2004" name="RNA">
        <title>Mitochondrial 3' tRNA editing in the jakobid Seculamonas ecuadoriensis: a novel mechanism and implications for tRNA processing.</title>
        <authorList>
            <person name="Leigh J."/>
            <person name="Lang B.F."/>
        </authorList>
    </citation>
    <scope>NUCLEOTIDE SEQUENCE</scope>
    <source>
        <strain evidence="5">ATCC 50422</strain>
    </source>
</reference>
<dbReference type="EC" id="1.3.5.1" evidence="5"/>
<evidence type="ECO:0000256" key="1">
    <source>
        <dbReference type="ARBA" id="ARBA00001971"/>
    </source>
</evidence>
<evidence type="ECO:0000256" key="2">
    <source>
        <dbReference type="ARBA" id="ARBA00004050"/>
    </source>
</evidence>
<name>M4QA58_JAKLI</name>
<comment type="cofactor">
    <cofactor evidence="1">
        <name>heme</name>
        <dbReference type="ChEBI" id="CHEBI:30413"/>
    </cofactor>
</comment>
<reference evidence="5" key="3">
    <citation type="journal article" date="2013" name="Genome Biol. Evol.">
        <title>Strikingly bacteria-like and gene-rich mitochondrial genomes throughout jakobid protists.</title>
        <authorList>
            <person name="Burger G."/>
            <person name="Gray M.W."/>
            <person name="Forget L."/>
            <person name="Lang B.F."/>
        </authorList>
    </citation>
    <scope>NUCLEOTIDE SEQUENCE</scope>
    <source>
        <strain evidence="5">ATCC 50422</strain>
    </source>
</reference>
<dbReference type="AlphaFoldDB" id="M4QA58"/>
<dbReference type="InterPro" id="IPR034804">
    <property type="entry name" value="SQR/QFR_C/D"/>
</dbReference>
<dbReference type="GO" id="GO:0006099">
    <property type="term" value="P:tricarboxylic acid cycle"/>
    <property type="evidence" value="ECO:0007669"/>
    <property type="project" value="UniProtKB-UniPathway"/>
</dbReference>
<dbReference type="GO" id="GO:0020037">
    <property type="term" value="F:heme binding"/>
    <property type="evidence" value="ECO:0007669"/>
    <property type="project" value="InterPro"/>
</dbReference>
<geneLocation type="mitochondrion" evidence="5"/>
<comment type="subcellular location">
    <subcellularLocation>
        <location evidence="3">Membrane</location>
        <topology evidence="3">Multi-pass membrane protein</topology>
    </subcellularLocation>
</comment>
<keyword evidence="4" id="KW-1133">Transmembrane helix</keyword>
<gene>
    <name evidence="5" type="primary">sdh4</name>
</gene>
<evidence type="ECO:0000256" key="4">
    <source>
        <dbReference type="SAM" id="Phobius"/>
    </source>
</evidence>
<dbReference type="SUPFAM" id="SSF81343">
    <property type="entry name" value="Fumarate reductase respiratory complex transmembrane subunits"/>
    <property type="match status" value="1"/>
</dbReference>
<comment type="function">
    <text evidence="2">Membrane-anchoring subunit of succinate dehydrogenase (SDH).</text>
</comment>
<keyword evidence="4" id="KW-0472">Membrane</keyword>
<feature type="transmembrane region" description="Helical" evidence="4">
    <location>
        <begin position="12"/>
        <end position="29"/>
    </location>
</feature>
<dbReference type="GeneID" id="15333177"/>
<keyword evidence="5" id="KW-0560">Oxidoreductase</keyword>
<dbReference type="Gene3D" id="1.20.1300.10">
    <property type="entry name" value="Fumarate reductase/succinate dehydrogenase, transmembrane subunit"/>
    <property type="match status" value="1"/>
</dbReference>
<dbReference type="EMBL" id="KC353355">
    <property type="protein sequence ID" value="AGH24236.1"/>
    <property type="molecule type" value="Genomic_DNA"/>
</dbReference>
<dbReference type="InterPro" id="IPR014312">
    <property type="entry name" value="Succ_DH_anchor"/>
</dbReference>
<proteinExistence type="predicted"/>
<organism evidence="5">
    <name type="scientific">Jakoba libera</name>
    <name type="common">Flagellate</name>
    <name type="synonym">Cryptobia libera</name>
    <dbReference type="NCBI Taxonomy" id="143017"/>
    <lineage>
        <taxon>Eukaryota</taxon>
        <taxon>Discoba</taxon>
        <taxon>Jakobida</taxon>
        <taxon>Histionina</taxon>
        <taxon>Jakobidae</taxon>
        <taxon>Jakoba</taxon>
    </lineage>
</organism>
<protein>
    <submittedName>
        <fullName evidence="5">Succinate dehydrogenase subunit 4</fullName>
        <ecNumber evidence="5">1.3.5.1</ecNumber>
    </submittedName>
</protein>
<sequence length="144" mass="16816">MNILFRKNVVKILWTWLLPLVDQVFSFFLKFLRRKESSLEWWSQRTLSVLLIPLLVIICVLLLSNYGMNTEVTIMHLLGVLLNGPTLVIVLTTLVLGWHIQQGMCEVIVDYVHRERLKLMCIFMIRVAVIECCKFVYFACVLVS</sequence>
<reference evidence="5" key="2">
    <citation type="journal article" date="2006" name="RNA">
        <title>Hybrid E. coli--Mitochondrial ribonuclease P RNAs are catalytically active.</title>
        <authorList>
            <person name="Seif E."/>
            <person name="Cadieux A."/>
            <person name="Lang B.F."/>
        </authorList>
    </citation>
    <scope>NUCLEOTIDE SEQUENCE</scope>
    <source>
        <strain evidence="5">ATCC 50422</strain>
    </source>
</reference>
<feature type="transmembrane region" description="Helical" evidence="4">
    <location>
        <begin position="74"/>
        <end position="98"/>
    </location>
</feature>
<accession>M4QA58</accession>
<feature type="transmembrane region" description="Helical" evidence="4">
    <location>
        <begin position="49"/>
        <end position="68"/>
    </location>
</feature>
<dbReference type="NCBIfam" id="TIGR02968">
    <property type="entry name" value="succ_dehyd_anc"/>
    <property type="match status" value="1"/>
</dbReference>
<keyword evidence="5" id="KW-0496">Mitochondrion</keyword>
<dbReference type="UniPathway" id="UPA00223"/>
<evidence type="ECO:0000313" key="5">
    <source>
        <dbReference type="EMBL" id="AGH24236.1"/>
    </source>
</evidence>